<dbReference type="AlphaFoldDB" id="A0A9D9IN97"/>
<dbReference type="GO" id="GO:0005829">
    <property type="term" value="C:cytosol"/>
    <property type="evidence" value="ECO:0007669"/>
    <property type="project" value="TreeGrafter"/>
</dbReference>
<comment type="caution">
    <text evidence="6">The sequence shown here is derived from an EMBL/GenBank/DDBJ whole genome shotgun (WGS) entry which is preliminary data.</text>
</comment>
<evidence type="ECO:0000313" key="7">
    <source>
        <dbReference type="Proteomes" id="UP000823757"/>
    </source>
</evidence>
<evidence type="ECO:0000256" key="3">
    <source>
        <dbReference type="ARBA" id="ARBA00022801"/>
    </source>
</evidence>
<dbReference type="InterPro" id="IPR016193">
    <property type="entry name" value="Cytidine_deaminase-like"/>
</dbReference>
<gene>
    <name evidence="6" type="ORF">IAB91_06285</name>
</gene>
<evidence type="ECO:0000256" key="1">
    <source>
        <dbReference type="ARBA" id="ARBA00006576"/>
    </source>
</evidence>
<keyword evidence="3 6" id="KW-0378">Hydrolase</keyword>
<reference evidence="6" key="1">
    <citation type="submission" date="2020-10" db="EMBL/GenBank/DDBJ databases">
        <authorList>
            <person name="Gilroy R."/>
        </authorList>
    </citation>
    <scope>NUCLEOTIDE SEQUENCE</scope>
    <source>
        <strain evidence="6">B1-13419</strain>
    </source>
</reference>
<dbReference type="GO" id="GO:0042802">
    <property type="term" value="F:identical protein binding"/>
    <property type="evidence" value="ECO:0007669"/>
    <property type="project" value="UniProtKB-ARBA"/>
</dbReference>
<name>A0A9D9IN97_9BACT</name>
<keyword evidence="4" id="KW-0862">Zinc</keyword>
<keyword evidence="2" id="KW-0479">Metal-binding</keyword>
<proteinExistence type="inferred from homology"/>
<evidence type="ECO:0000256" key="2">
    <source>
        <dbReference type="ARBA" id="ARBA00022723"/>
    </source>
</evidence>
<accession>A0A9D9IN97</accession>
<dbReference type="GO" id="GO:0008270">
    <property type="term" value="F:zinc ion binding"/>
    <property type="evidence" value="ECO:0007669"/>
    <property type="project" value="InterPro"/>
</dbReference>
<dbReference type="Proteomes" id="UP000823757">
    <property type="component" value="Unassembled WGS sequence"/>
</dbReference>
<protein>
    <submittedName>
        <fullName evidence="6">Cytidine deaminase</fullName>
        <ecNumber evidence="6">3.5.4.5</ecNumber>
    </submittedName>
</protein>
<dbReference type="GO" id="GO:0072527">
    <property type="term" value="P:pyrimidine-containing compound metabolic process"/>
    <property type="evidence" value="ECO:0007669"/>
    <property type="project" value="UniProtKB-ARBA"/>
</dbReference>
<dbReference type="PROSITE" id="PS51747">
    <property type="entry name" value="CYT_DCMP_DEAMINASES_2"/>
    <property type="match status" value="1"/>
</dbReference>
<dbReference type="NCBIfam" id="NF004064">
    <property type="entry name" value="PRK05578.1"/>
    <property type="match status" value="1"/>
</dbReference>
<reference evidence="6" key="2">
    <citation type="journal article" date="2021" name="PeerJ">
        <title>Extensive microbial diversity within the chicken gut microbiome revealed by metagenomics and culture.</title>
        <authorList>
            <person name="Gilroy R."/>
            <person name="Ravi A."/>
            <person name="Getino M."/>
            <person name="Pursley I."/>
            <person name="Horton D.L."/>
            <person name="Alikhan N.F."/>
            <person name="Baker D."/>
            <person name="Gharbi K."/>
            <person name="Hall N."/>
            <person name="Watson M."/>
            <person name="Adriaenssens E.M."/>
            <person name="Foster-Nyarko E."/>
            <person name="Jarju S."/>
            <person name="Secka A."/>
            <person name="Antonio M."/>
            <person name="Oren A."/>
            <person name="Chaudhuri R.R."/>
            <person name="La Ragione R."/>
            <person name="Hildebrand F."/>
            <person name="Pallen M.J."/>
        </authorList>
    </citation>
    <scope>NUCLEOTIDE SEQUENCE</scope>
    <source>
        <strain evidence="6">B1-13419</strain>
    </source>
</reference>
<dbReference type="Gene3D" id="3.40.140.10">
    <property type="entry name" value="Cytidine Deaminase, domain 2"/>
    <property type="match status" value="1"/>
</dbReference>
<dbReference type="InterPro" id="IPR050202">
    <property type="entry name" value="Cyt/Deoxycyt_deaminase"/>
</dbReference>
<dbReference type="GO" id="GO:0055086">
    <property type="term" value="P:nucleobase-containing small molecule metabolic process"/>
    <property type="evidence" value="ECO:0007669"/>
    <property type="project" value="UniProtKB-ARBA"/>
</dbReference>
<feature type="domain" description="CMP/dCMP-type deaminase" evidence="5">
    <location>
        <begin position="21"/>
        <end position="157"/>
    </location>
</feature>
<dbReference type="CDD" id="cd01283">
    <property type="entry name" value="cytidine_deaminase"/>
    <property type="match status" value="1"/>
</dbReference>
<evidence type="ECO:0000259" key="5">
    <source>
        <dbReference type="PROSITE" id="PS51747"/>
    </source>
</evidence>
<dbReference type="GO" id="GO:0004126">
    <property type="term" value="F:cytidine deaminase activity"/>
    <property type="evidence" value="ECO:0007669"/>
    <property type="project" value="UniProtKB-EC"/>
</dbReference>
<organism evidence="6 7">
    <name type="scientific">Candidatus Cryptobacteroides faecigallinarum</name>
    <dbReference type="NCBI Taxonomy" id="2840763"/>
    <lineage>
        <taxon>Bacteria</taxon>
        <taxon>Pseudomonadati</taxon>
        <taxon>Bacteroidota</taxon>
        <taxon>Bacteroidia</taxon>
        <taxon>Bacteroidales</taxon>
        <taxon>Candidatus Cryptobacteroides</taxon>
    </lineage>
</organism>
<dbReference type="PANTHER" id="PTHR11644">
    <property type="entry name" value="CYTIDINE DEAMINASE"/>
    <property type="match status" value="1"/>
</dbReference>
<evidence type="ECO:0000313" key="6">
    <source>
        <dbReference type="EMBL" id="MBO8474879.1"/>
    </source>
</evidence>
<dbReference type="InterPro" id="IPR016192">
    <property type="entry name" value="APOBEC/CMP_deaminase_Zn-bd"/>
</dbReference>
<dbReference type="PROSITE" id="PS00903">
    <property type="entry name" value="CYT_DCMP_DEAMINASES_1"/>
    <property type="match status" value="1"/>
</dbReference>
<dbReference type="SUPFAM" id="SSF53927">
    <property type="entry name" value="Cytidine deaminase-like"/>
    <property type="match status" value="1"/>
</dbReference>
<dbReference type="Pfam" id="PF00383">
    <property type="entry name" value="dCMP_cyt_deam_1"/>
    <property type="match status" value="1"/>
</dbReference>
<dbReference type="EC" id="3.5.4.5" evidence="6"/>
<dbReference type="InterPro" id="IPR002125">
    <property type="entry name" value="CMP_dCMP_dom"/>
</dbReference>
<evidence type="ECO:0000256" key="4">
    <source>
        <dbReference type="ARBA" id="ARBA00022833"/>
    </source>
</evidence>
<dbReference type="PANTHER" id="PTHR11644:SF2">
    <property type="entry name" value="CYTIDINE DEAMINASE"/>
    <property type="match status" value="1"/>
</dbReference>
<comment type="similarity">
    <text evidence="1">Belongs to the cytidine and deoxycytidylate deaminase family.</text>
</comment>
<dbReference type="EMBL" id="JADIMD010000097">
    <property type="protein sequence ID" value="MBO8474879.1"/>
    <property type="molecule type" value="Genomic_DNA"/>
</dbReference>
<sequence>MDRKEINIRYAEYCSIQELSDSDRELASEAILATANSYAPYSNFHVGAAIRLADGTIVTGANQENIAYPSGLCAERTAMFYAAAKYPDTPMKTIAIAASSDGVLCPEPATPCGACRQVMAEYQTKGGSPISIILVGSEKIWKFDRVDDILPLIFDSLGK</sequence>